<gene>
    <name evidence="1" type="ORF">NS965_06825</name>
</gene>
<accession>A0AAW5MBG0</accession>
<evidence type="ECO:0000313" key="2">
    <source>
        <dbReference type="Proteomes" id="UP001204061"/>
    </source>
</evidence>
<protein>
    <submittedName>
        <fullName evidence="1">Uncharacterized protein</fullName>
    </submittedName>
</protein>
<proteinExistence type="predicted"/>
<dbReference type="RefSeq" id="WP_257725126.1">
    <property type="nucleotide sequence ID" value="NZ_JANLFC010000020.1"/>
</dbReference>
<dbReference type="EMBL" id="JANLFC010000020">
    <property type="protein sequence ID" value="MCR4448097.1"/>
    <property type="molecule type" value="Genomic_DNA"/>
</dbReference>
<reference evidence="1" key="1">
    <citation type="submission" date="2022-08" db="EMBL/GenBank/DDBJ databases">
        <title>A global survey of hypervirulent Aeromonas hydrophila identified this emerging pathogen in farmed fish in the lower Mekong River basin.</title>
        <authorList>
            <person name="Xu T."/>
            <person name="Rasmussen-Ivey C.R."/>
            <person name="Moen F.S."/>
            <person name="Fernandez Bravo A."/>
            <person name="Lamy B."/>
            <person name="Beaz-Hidalgo R."/>
            <person name="Khan C.D."/>
            <person name="Castro Escarpulli G."/>
            <person name="Yasin I.S.M."/>
            <person name="Figueras M.J."/>
            <person name="Azzam Sayuti M."/>
            <person name="Karim M.M."/>
            <person name="Alam K.M."/>
            <person name="Le T.T.T."/>
            <person name="Thao N.H.P."/>
            <person name="Addo S."/>
            <person name="Duodu S."/>
            <person name="Ali S."/>
            <person name="Mey S."/>
            <person name="Somony T."/>
            <person name="Liles M.R."/>
        </authorList>
    </citation>
    <scope>NUCLEOTIDE SEQUENCE</scope>
    <source>
        <strain evidence="1">0.14</strain>
    </source>
</reference>
<sequence>MCNCQSYNIGGGEVPEVVLRPQDPALTGGKESVCVDACIADVIQSLWGNGLATLGSCCGHGSRAPDVVIPEHSDPGAYLSAIAEIDSREWNVLRWELVAHKAKIEAPDNKGFAEQIAAAMVALGTDEALKCMGRVMCWVAADHGQPIQFECDLGVVTIEPKQQPLQS</sequence>
<name>A0AAW5MBG0_AERVE</name>
<dbReference type="Proteomes" id="UP001204061">
    <property type="component" value="Unassembled WGS sequence"/>
</dbReference>
<comment type="caution">
    <text evidence="1">The sequence shown here is derived from an EMBL/GenBank/DDBJ whole genome shotgun (WGS) entry which is preliminary data.</text>
</comment>
<organism evidence="1 2">
    <name type="scientific">Aeromonas veronii</name>
    <dbReference type="NCBI Taxonomy" id="654"/>
    <lineage>
        <taxon>Bacteria</taxon>
        <taxon>Pseudomonadati</taxon>
        <taxon>Pseudomonadota</taxon>
        <taxon>Gammaproteobacteria</taxon>
        <taxon>Aeromonadales</taxon>
        <taxon>Aeromonadaceae</taxon>
        <taxon>Aeromonas</taxon>
    </lineage>
</organism>
<evidence type="ECO:0000313" key="1">
    <source>
        <dbReference type="EMBL" id="MCR4448097.1"/>
    </source>
</evidence>
<dbReference type="AlphaFoldDB" id="A0AAW5MBG0"/>